<evidence type="ECO:0000313" key="9">
    <source>
        <dbReference type="Proteomes" id="UP000037939"/>
    </source>
</evidence>
<evidence type="ECO:0000256" key="1">
    <source>
        <dbReference type="ARBA" id="ARBA00001933"/>
    </source>
</evidence>
<feature type="domain" description="Aminotransferase class I/classII large" evidence="7">
    <location>
        <begin position="28"/>
        <end position="378"/>
    </location>
</feature>
<evidence type="ECO:0000256" key="2">
    <source>
        <dbReference type="ARBA" id="ARBA00007441"/>
    </source>
</evidence>
<keyword evidence="5 8" id="KW-0808">Transferase</keyword>
<comment type="caution">
    <text evidence="8">The sequence shown here is derived from an EMBL/GenBank/DDBJ whole genome shotgun (WGS) entry which is preliminary data.</text>
</comment>
<dbReference type="InterPro" id="IPR015422">
    <property type="entry name" value="PyrdxlP-dep_Trfase_small"/>
</dbReference>
<evidence type="ECO:0000313" key="8">
    <source>
        <dbReference type="EMBL" id="KPC53559.1"/>
    </source>
</evidence>
<protein>
    <recommendedName>
        <fullName evidence="3">Putative 8-amino-7-oxononanoate synthase</fullName>
    </recommendedName>
</protein>
<dbReference type="Gene3D" id="3.90.1150.10">
    <property type="entry name" value="Aspartate Aminotransferase, domain 1"/>
    <property type="match status" value="1"/>
</dbReference>
<sequence>MNLRSRLPDVGTTIFSVMSQLALDHGAINLSQGFPDFALDPALLEHVNDAMRQGHNQYAPMPGLLALREAIAGKLALGQQVTVDPVSEITITAGATQALFTALAVGLHAGDQALVLDPSYDSYAPAITALGAEPVRIKLAPPTFALDWQQIEDAITPRTRVIIINNPGNPSTRVWSRVDRAALAQLAERYDLLVIADEVYEHLVYDGAQHSSVLAEPALRARSIAVYSFGKTFHATGWKIGYMVAPPAITAELRKLHQFLVFSVHTPAQFGLAAHLHDASHWQNLAAEYQARRDHLATGLSAAGFDLLPCAGTYFQLASYTRIRPDLDELAFAKWLTTEFGVASIPLSPFYGDGANHQLVRFCFAKRPETLDAAIARLAPLAQAR</sequence>
<dbReference type="OrthoDB" id="9803354at2"/>
<keyword evidence="4 8" id="KW-0032">Aminotransferase</keyword>
<dbReference type="Gene3D" id="3.40.640.10">
    <property type="entry name" value="Type I PLP-dependent aspartate aminotransferase-like (Major domain)"/>
    <property type="match status" value="1"/>
</dbReference>
<dbReference type="PATRIC" id="fig|857265.3.peg.1755"/>
<dbReference type="AlphaFoldDB" id="A0A0N0GP90"/>
<dbReference type="GO" id="GO:0005737">
    <property type="term" value="C:cytoplasm"/>
    <property type="evidence" value="ECO:0007669"/>
    <property type="project" value="TreeGrafter"/>
</dbReference>
<dbReference type="InterPro" id="IPR015424">
    <property type="entry name" value="PyrdxlP-dep_Trfase"/>
</dbReference>
<dbReference type="STRING" id="857265.WG78_08560"/>
<gene>
    <name evidence="8" type="primary">ybdL</name>
    <name evidence="8" type="ORF">WG78_08560</name>
</gene>
<reference evidence="8 9" key="1">
    <citation type="submission" date="2015-07" db="EMBL/GenBank/DDBJ databases">
        <title>Draft genome sequence of the Amantichitinum ursilacus IGB-41, a new chitin-degrading bacterium.</title>
        <authorList>
            <person name="Kirstahler P."/>
            <person name="Guenther M."/>
            <person name="Grumaz C."/>
            <person name="Rupp S."/>
            <person name="Zibek S."/>
            <person name="Sohn K."/>
        </authorList>
    </citation>
    <scope>NUCLEOTIDE SEQUENCE [LARGE SCALE GENOMIC DNA]</scope>
    <source>
        <strain evidence="8 9">IGB-41</strain>
    </source>
</reference>
<dbReference type="InterPro" id="IPR004839">
    <property type="entry name" value="Aminotransferase_I/II_large"/>
</dbReference>
<dbReference type="GO" id="GO:0016212">
    <property type="term" value="F:kynurenine-oxoglutarate transaminase activity"/>
    <property type="evidence" value="ECO:0007669"/>
    <property type="project" value="TreeGrafter"/>
</dbReference>
<evidence type="ECO:0000256" key="5">
    <source>
        <dbReference type="ARBA" id="ARBA00022679"/>
    </source>
</evidence>
<dbReference type="EMBL" id="LAQT01000006">
    <property type="protein sequence ID" value="KPC53559.1"/>
    <property type="molecule type" value="Genomic_DNA"/>
</dbReference>
<dbReference type="GO" id="GO:0030170">
    <property type="term" value="F:pyridoxal phosphate binding"/>
    <property type="evidence" value="ECO:0007669"/>
    <property type="project" value="InterPro"/>
</dbReference>
<keyword evidence="6" id="KW-0663">Pyridoxal phosphate</keyword>
<dbReference type="NCBIfam" id="NF006569">
    <property type="entry name" value="PRK09082.1"/>
    <property type="match status" value="1"/>
</dbReference>
<evidence type="ECO:0000259" key="7">
    <source>
        <dbReference type="Pfam" id="PF00155"/>
    </source>
</evidence>
<evidence type="ECO:0000256" key="3">
    <source>
        <dbReference type="ARBA" id="ARBA00021531"/>
    </source>
</evidence>
<dbReference type="SUPFAM" id="SSF53383">
    <property type="entry name" value="PLP-dependent transferases"/>
    <property type="match status" value="1"/>
</dbReference>
<evidence type="ECO:0000256" key="4">
    <source>
        <dbReference type="ARBA" id="ARBA00022576"/>
    </source>
</evidence>
<organism evidence="8 9">
    <name type="scientific">Amantichitinum ursilacus</name>
    <dbReference type="NCBI Taxonomy" id="857265"/>
    <lineage>
        <taxon>Bacteria</taxon>
        <taxon>Pseudomonadati</taxon>
        <taxon>Pseudomonadota</taxon>
        <taxon>Betaproteobacteria</taxon>
        <taxon>Neisseriales</taxon>
        <taxon>Chitinibacteraceae</taxon>
        <taxon>Amantichitinum</taxon>
    </lineage>
</organism>
<dbReference type="InterPro" id="IPR015421">
    <property type="entry name" value="PyrdxlP-dep_Trfase_major"/>
</dbReference>
<dbReference type="InterPro" id="IPR051326">
    <property type="entry name" value="Kynurenine-oxoglutarate_AT"/>
</dbReference>
<evidence type="ECO:0000256" key="6">
    <source>
        <dbReference type="ARBA" id="ARBA00022898"/>
    </source>
</evidence>
<dbReference type="PANTHER" id="PTHR43807:SF20">
    <property type="entry name" value="FI04487P"/>
    <property type="match status" value="1"/>
</dbReference>
<proteinExistence type="inferred from homology"/>
<name>A0A0N0GP90_9NEIS</name>
<dbReference type="CDD" id="cd00609">
    <property type="entry name" value="AAT_like"/>
    <property type="match status" value="1"/>
</dbReference>
<dbReference type="Pfam" id="PF00155">
    <property type="entry name" value="Aminotran_1_2"/>
    <property type="match status" value="1"/>
</dbReference>
<comment type="cofactor">
    <cofactor evidence="1">
        <name>pyridoxal 5'-phosphate</name>
        <dbReference type="ChEBI" id="CHEBI:597326"/>
    </cofactor>
</comment>
<dbReference type="FunFam" id="3.40.640.10:FF:000033">
    <property type="entry name" value="Aspartate aminotransferase"/>
    <property type="match status" value="1"/>
</dbReference>
<dbReference type="RefSeq" id="WP_053937372.1">
    <property type="nucleotide sequence ID" value="NZ_LAQT01000006.1"/>
</dbReference>
<dbReference type="Proteomes" id="UP000037939">
    <property type="component" value="Unassembled WGS sequence"/>
</dbReference>
<dbReference type="PANTHER" id="PTHR43807">
    <property type="entry name" value="FI04487P"/>
    <property type="match status" value="1"/>
</dbReference>
<accession>A0A0N0GP90</accession>
<keyword evidence="9" id="KW-1185">Reference proteome</keyword>
<comment type="similarity">
    <text evidence="2">Belongs to the class-I pyridoxal-phosphate-dependent aminotransferase family.</text>
</comment>